<dbReference type="PANTHER" id="PTHR43071:SF1">
    <property type="entry name" value="2-AMINO-4-HYDROXY-6-HYDROXYMETHYLDIHYDROPTERIDINE PYROPHOSPHOKINASE"/>
    <property type="match status" value="1"/>
</dbReference>
<keyword evidence="5" id="KW-0808">Transferase</keyword>
<comment type="caution">
    <text evidence="14">The sequence shown here is derived from an EMBL/GenBank/DDBJ whole genome shotgun (WGS) entry which is preliminary data.</text>
</comment>
<comment type="pathway">
    <text evidence="1">Cofactor biosynthesis; tetrahydrofolate biosynthesis; 2-amino-4-hydroxy-6-hydroxymethyl-7,8-dihydropteridine diphosphate from 7,8-dihydroneopterin triphosphate: step 4/4.</text>
</comment>
<evidence type="ECO:0000256" key="7">
    <source>
        <dbReference type="ARBA" id="ARBA00022777"/>
    </source>
</evidence>
<reference evidence="15" key="1">
    <citation type="journal article" date="2019" name="Int. J. Syst. Evol. Microbiol.">
        <title>The Global Catalogue of Microorganisms (GCM) 10K type strain sequencing project: providing services to taxonomists for standard genome sequencing and annotation.</title>
        <authorList>
            <consortium name="The Broad Institute Genomics Platform"/>
            <consortium name="The Broad Institute Genome Sequencing Center for Infectious Disease"/>
            <person name="Wu L."/>
            <person name="Ma J."/>
        </authorList>
    </citation>
    <scope>NUCLEOTIDE SEQUENCE [LARGE SCALE GENOMIC DNA]</scope>
    <source>
        <strain evidence="15">JCM 17858</strain>
    </source>
</reference>
<gene>
    <name evidence="14" type="primary">folK</name>
    <name evidence="14" type="ORF">GCM10023173_00240</name>
</gene>
<evidence type="ECO:0000256" key="1">
    <source>
        <dbReference type="ARBA" id="ARBA00005051"/>
    </source>
</evidence>
<dbReference type="Proteomes" id="UP001500394">
    <property type="component" value="Unassembled WGS sequence"/>
</dbReference>
<dbReference type="PROSITE" id="PS00794">
    <property type="entry name" value="HPPK"/>
    <property type="match status" value="1"/>
</dbReference>
<dbReference type="Pfam" id="PF01288">
    <property type="entry name" value="HPPK"/>
    <property type="match status" value="1"/>
</dbReference>
<keyword evidence="7" id="KW-0418">Kinase</keyword>
<evidence type="ECO:0000256" key="10">
    <source>
        <dbReference type="ARBA" id="ARBA00029409"/>
    </source>
</evidence>
<evidence type="ECO:0000256" key="8">
    <source>
        <dbReference type="ARBA" id="ARBA00022840"/>
    </source>
</evidence>
<evidence type="ECO:0000313" key="15">
    <source>
        <dbReference type="Proteomes" id="UP001500394"/>
    </source>
</evidence>
<keyword evidence="9" id="KW-0289">Folate biosynthesis</keyword>
<dbReference type="NCBIfam" id="TIGR01498">
    <property type="entry name" value="folK"/>
    <property type="match status" value="1"/>
</dbReference>
<evidence type="ECO:0000259" key="13">
    <source>
        <dbReference type="PROSITE" id="PS00794"/>
    </source>
</evidence>
<proteinExistence type="inferred from homology"/>
<evidence type="ECO:0000256" key="12">
    <source>
        <dbReference type="ARBA" id="ARBA00033413"/>
    </source>
</evidence>
<keyword evidence="8" id="KW-0067">ATP-binding</keyword>
<keyword evidence="15" id="KW-1185">Reference proteome</keyword>
<dbReference type="EC" id="2.7.6.3" evidence="3"/>
<dbReference type="EMBL" id="BAABGR010000002">
    <property type="protein sequence ID" value="GAA4509751.1"/>
    <property type="molecule type" value="Genomic_DNA"/>
</dbReference>
<evidence type="ECO:0000256" key="11">
    <source>
        <dbReference type="ARBA" id="ARBA00029766"/>
    </source>
</evidence>
<evidence type="ECO:0000313" key="14">
    <source>
        <dbReference type="EMBL" id="GAA4509751.1"/>
    </source>
</evidence>
<evidence type="ECO:0000256" key="6">
    <source>
        <dbReference type="ARBA" id="ARBA00022741"/>
    </source>
</evidence>
<dbReference type="InterPro" id="IPR000550">
    <property type="entry name" value="Hppk"/>
</dbReference>
<name>A0ABP8QSJ6_9SPHI</name>
<dbReference type="RefSeq" id="WP_345062950.1">
    <property type="nucleotide sequence ID" value="NZ_BAABGR010000002.1"/>
</dbReference>
<dbReference type="CDD" id="cd00483">
    <property type="entry name" value="HPPK"/>
    <property type="match status" value="1"/>
</dbReference>
<protein>
    <recommendedName>
        <fullName evidence="4">2-amino-4-hydroxy-6-hydroxymethyldihydropteridine pyrophosphokinase</fullName>
        <ecNumber evidence="3">2.7.6.3</ecNumber>
    </recommendedName>
    <alternativeName>
        <fullName evidence="11">6-hydroxymethyl-7,8-dihydropterin pyrophosphokinase</fullName>
    </alternativeName>
    <alternativeName>
        <fullName evidence="12">7,8-dihydro-6-hydroxymethylpterin-pyrophosphokinase</fullName>
    </alternativeName>
</protein>
<feature type="domain" description="7,8-dihydro-6-hydroxymethylpterin-pyrophosphokinase" evidence="13">
    <location>
        <begin position="87"/>
        <end position="98"/>
    </location>
</feature>
<dbReference type="InterPro" id="IPR035907">
    <property type="entry name" value="Hppk_sf"/>
</dbReference>
<keyword evidence="6" id="KW-0547">Nucleotide-binding</keyword>
<comment type="function">
    <text evidence="10">Catalyzes the transfer of pyrophosphate from adenosine triphosphate (ATP) to 6-hydroxymethyl-7,8-dihydropterin, an enzymatic step in folate biosynthesis pathway.</text>
</comment>
<comment type="similarity">
    <text evidence="2">Belongs to the HPPK family.</text>
</comment>
<sequence>MNVVYILLGANLGNPLQQIGSALRLLQERLGALAAVSSLYQSEAWGVEEQPIFYNQVVSFSTPLSAQECLAICQSIENELGRIRHERWGARVIDVDILYYNEEIIEKSDLVVPHPYIAQRRFTLIPLCEIAPDYVHPVFKVSNKDLLLSCEDQLGVIKL</sequence>
<evidence type="ECO:0000256" key="9">
    <source>
        <dbReference type="ARBA" id="ARBA00022909"/>
    </source>
</evidence>
<dbReference type="Gene3D" id="3.30.70.560">
    <property type="entry name" value="7,8-Dihydro-6-hydroxymethylpterin-pyrophosphokinase HPPK"/>
    <property type="match status" value="1"/>
</dbReference>
<evidence type="ECO:0000256" key="5">
    <source>
        <dbReference type="ARBA" id="ARBA00022679"/>
    </source>
</evidence>
<accession>A0ABP8QSJ6</accession>
<evidence type="ECO:0000256" key="3">
    <source>
        <dbReference type="ARBA" id="ARBA00013253"/>
    </source>
</evidence>
<organism evidence="14 15">
    <name type="scientific">Sphingobacterium thermophilum</name>
    <dbReference type="NCBI Taxonomy" id="768534"/>
    <lineage>
        <taxon>Bacteria</taxon>
        <taxon>Pseudomonadati</taxon>
        <taxon>Bacteroidota</taxon>
        <taxon>Sphingobacteriia</taxon>
        <taxon>Sphingobacteriales</taxon>
        <taxon>Sphingobacteriaceae</taxon>
        <taxon>Sphingobacterium</taxon>
    </lineage>
</organism>
<dbReference type="PANTHER" id="PTHR43071">
    <property type="entry name" value="2-AMINO-4-HYDROXY-6-HYDROXYMETHYLDIHYDROPTERIDINE PYROPHOSPHOKINASE"/>
    <property type="match status" value="1"/>
</dbReference>
<evidence type="ECO:0000256" key="2">
    <source>
        <dbReference type="ARBA" id="ARBA00005810"/>
    </source>
</evidence>
<evidence type="ECO:0000256" key="4">
    <source>
        <dbReference type="ARBA" id="ARBA00016218"/>
    </source>
</evidence>
<dbReference type="SUPFAM" id="SSF55083">
    <property type="entry name" value="6-hydroxymethyl-7,8-dihydropterin pyrophosphokinase, HPPK"/>
    <property type="match status" value="1"/>
</dbReference>